<keyword evidence="4" id="KW-0804">Transcription</keyword>
<keyword evidence="9" id="KW-1185">Reference proteome</keyword>
<dbReference type="Gene3D" id="3.40.50.300">
    <property type="entry name" value="P-loop containing nucleotide triphosphate hydrolases"/>
    <property type="match status" value="1"/>
</dbReference>
<dbReference type="InterPro" id="IPR011990">
    <property type="entry name" value="TPR-like_helical_dom_sf"/>
</dbReference>
<feature type="domain" description="OmpR/PhoB-type" evidence="6">
    <location>
        <begin position="17"/>
        <end position="88"/>
    </location>
</feature>
<keyword evidence="2" id="KW-0805">Transcription regulation</keyword>
<evidence type="ECO:0000313" key="9">
    <source>
        <dbReference type="Proteomes" id="UP001589693"/>
    </source>
</evidence>
<evidence type="ECO:0000256" key="3">
    <source>
        <dbReference type="ARBA" id="ARBA00023125"/>
    </source>
</evidence>
<dbReference type="SMART" id="SM01043">
    <property type="entry name" value="BTAD"/>
    <property type="match status" value="1"/>
</dbReference>
<dbReference type="SMART" id="SM00862">
    <property type="entry name" value="Trans_reg_C"/>
    <property type="match status" value="1"/>
</dbReference>
<protein>
    <submittedName>
        <fullName evidence="8">BTAD domain-containing putative transcriptional regulator</fullName>
    </submittedName>
</protein>
<evidence type="ECO:0000256" key="1">
    <source>
        <dbReference type="ARBA" id="ARBA00005820"/>
    </source>
</evidence>
<evidence type="ECO:0000256" key="2">
    <source>
        <dbReference type="ARBA" id="ARBA00023015"/>
    </source>
</evidence>
<feature type="repeat" description="TPR" evidence="5">
    <location>
        <begin position="705"/>
        <end position="738"/>
    </location>
</feature>
<dbReference type="InterPro" id="IPR036388">
    <property type="entry name" value="WH-like_DNA-bd_sf"/>
</dbReference>
<dbReference type="CDD" id="cd15831">
    <property type="entry name" value="BTAD"/>
    <property type="match status" value="1"/>
</dbReference>
<sequence>MDVFLGVLGPMRAEHAGAEIDLGHARQRCVLAVLVAEANHVVSLDTLAERVWGERQPQRAHPVLRSYLSRLRSVLPGVFERRTEGYVLSVEDDAIDLLRFRTLVDAARSRPDEEAAELYEQALRLWRGEPFDGLDVPWLATLRGRLAAERMAAELDQHDVLLRTGRHGELIPRLAERTAEHPLDERLAAQYMVALYRNGRPADALEHYGAIRARLAEELGSDPTAPLRRLHQQILSSDTALDLDSPQRTDVAAVVPRQLPAAPRLFAGRVTELDLLDGCVDATGTVVVSAVSGSGGVGKTWLALHWAHRNLDRFPDGQLYVNLRGFDPSGVPVAPDVVARGFLDALGVEPGSVPVEPDARFGLYRSLIAGRRMLVVLDNAADTAQVEPLLPGTPTCTVLVTSRRTLAGLTTAHGARTVDLGLLSDDEAWQLLSGHLGAERVTAERAAVAELLSVCGGLPLALGIVAARAATHPDFPLAVLAAELRDHSERLDGLDTGDGIFGLRSVFSWSVRALSADAEELFGLLGLAPGPDINQYAVAALTGHSFGRAGVLLRELESAHLVSQPAPGRYRMHDLVRLYAAERAQGTAEEPLLRLADFYVHTANIAETLLYPQKRETDFGEPIEGVRTQPLTDDSQALAWFDAEYACLYEVQRFVAARDWHLYAWRMARATETYQFRKGLRHARVEFWEAAAKACEHLDGTKRRLQAERGLADAYARIGEHTKAMDQLRRALSVAEELGEVPSQGHINYSLAAAWERHGDDQRALEHALRALEVYGTLDRPVWTAQGNSACGWFHARLGNNEQARPYLERALAIYREIDHRDGQAGTLDSLGLVAYDLGDMAEAIDCFAHSVKLFREIGNTYYEPEILERLGKAQLAAGHDDDAREAWQLARDSFRAQGRPDDADRVRELLAGSGLA</sequence>
<keyword evidence="5" id="KW-0802">TPR repeat</keyword>
<reference evidence="8 9" key="1">
    <citation type="submission" date="2024-09" db="EMBL/GenBank/DDBJ databases">
        <authorList>
            <person name="Sun Q."/>
            <person name="Mori K."/>
        </authorList>
    </citation>
    <scope>NUCLEOTIDE SEQUENCE [LARGE SCALE GENOMIC DNA]</scope>
    <source>
        <strain evidence="8 9">TBRC 7907</strain>
    </source>
</reference>
<dbReference type="SMART" id="SM00028">
    <property type="entry name" value="TPR"/>
    <property type="match status" value="5"/>
</dbReference>
<keyword evidence="3" id="KW-0238">DNA-binding</keyword>
<dbReference type="PRINTS" id="PR00364">
    <property type="entry name" value="DISEASERSIST"/>
</dbReference>
<accession>A0ABV6A0F6</accession>
<dbReference type="RefSeq" id="WP_377853037.1">
    <property type="nucleotide sequence ID" value="NZ_JBHLZU010000014.1"/>
</dbReference>
<dbReference type="SUPFAM" id="SSF46894">
    <property type="entry name" value="C-terminal effector domain of the bipartite response regulators"/>
    <property type="match status" value="1"/>
</dbReference>
<evidence type="ECO:0000259" key="6">
    <source>
        <dbReference type="SMART" id="SM00862"/>
    </source>
</evidence>
<dbReference type="Pfam" id="PF03704">
    <property type="entry name" value="BTAD"/>
    <property type="match status" value="1"/>
</dbReference>
<evidence type="ECO:0000313" key="8">
    <source>
        <dbReference type="EMBL" id="MFB9905734.1"/>
    </source>
</evidence>
<dbReference type="InterPro" id="IPR005158">
    <property type="entry name" value="BTAD"/>
</dbReference>
<dbReference type="PANTHER" id="PTHR35807">
    <property type="entry name" value="TRANSCRIPTIONAL REGULATOR REDD-RELATED"/>
    <property type="match status" value="1"/>
</dbReference>
<organism evidence="8 9">
    <name type="scientific">Allokutzneria oryzae</name>
    <dbReference type="NCBI Taxonomy" id="1378989"/>
    <lineage>
        <taxon>Bacteria</taxon>
        <taxon>Bacillati</taxon>
        <taxon>Actinomycetota</taxon>
        <taxon>Actinomycetes</taxon>
        <taxon>Pseudonocardiales</taxon>
        <taxon>Pseudonocardiaceae</taxon>
        <taxon>Allokutzneria</taxon>
    </lineage>
</organism>
<evidence type="ECO:0000259" key="7">
    <source>
        <dbReference type="SMART" id="SM01043"/>
    </source>
</evidence>
<dbReference type="Pfam" id="PF00486">
    <property type="entry name" value="Trans_reg_C"/>
    <property type="match status" value="1"/>
</dbReference>
<dbReference type="SUPFAM" id="SSF48452">
    <property type="entry name" value="TPR-like"/>
    <property type="match status" value="2"/>
</dbReference>
<comment type="caution">
    <text evidence="8">The sequence shown here is derived from an EMBL/GenBank/DDBJ whole genome shotgun (WGS) entry which is preliminary data.</text>
</comment>
<dbReference type="Proteomes" id="UP001589693">
    <property type="component" value="Unassembled WGS sequence"/>
</dbReference>
<dbReference type="InterPro" id="IPR051677">
    <property type="entry name" value="AfsR-DnrI-RedD_regulator"/>
</dbReference>
<dbReference type="EMBL" id="JBHLZU010000014">
    <property type="protein sequence ID" value="MFB9905734.1"/>
    <property type="molecule type" value="Genomic_DNA"/>
</dbReference>
<dbReference type="Gene3D" id="1.10.10.10">
    <property type="entry name" value="Winged helix-like DNA-binding domain superfamily/Winged helix DNA-binding domain"/>
    <property type="match status" value="1"/>
</dbReference>
<dbReference type="Gene3D" id="1.25.40.10">
    <property type="entry name" value="Tetratricopeptide repeat domain"/>
    <property type="match status" value="3"/>
</dbReference>
<dbReference type="PROSITE" id="PS50005">
    <property type="entry name" value="TPR"/>
    <property type="match status" value="1"/>
</dbReference>
<name>A0ABV6A0F6_9PSEU</name>
<dbReference type="InterPro" id="IPR027417">
    <property type="entry name" value="P-loop_NTPase"/>
</dbReference>
<dbReference type="InterPro" id="IPR016032">
    <property type="entry name" value="Sig_transdc_resp-reg_C-effctor"/>
</dbReference>
<dbReference type="InterPro" id="IPR001867">
    <property type="entry name" value="OmpR/PhoB-type_DNA-bd"/>
</dbReference>
<dbReference type="Pfam" id="PF13424">
    <property type="entry name" value="TPR_12"/>
    <property type="match status" value="1"/>
</dbReference>
<proteinExistence type="inferred from homology"/>
<evidence type="ECO:0000256" key="4">
    <source>
        <dbReference type="ARBA" id="ARBA00023163"/>
    </source>
</evidence>
<dbReference type="SUPFAM" id="SSF52540">
    <property type="entry name" value="P-loop containing nucleoside triphosphate hydrolases"/>
    <property type="match status" value="1"/>
</dbReference>
<feature type="domain" description="Bacterial transcriptional activator" evidence="7">
    <location>
        <begin position="95"/>
        <end position="235"/>
    </location>
</feature>
<comment type="similarity">
    <text evidence="1">Belongs to the AfsR/DnrI/RedD regulatory family.</text>
</comment>
<gene>
    <name evidence="8" type="ORF">ACFFQA_17510</name>
</gene>
<dbReference type="PANTHER" id="PTHR35807:SF1">
    <property type="entry name" value="TRANSCRIPTIONAL REGULATOR REDD"/>
    <property type="match status" value="1"/>
</dbReference>
<evidence type="ECO:0000256" key="5">
    <source>
        <dbReference type="PROSITE-ProRule" id="PRU00339"/>
    </source>
</evidence>
<dbReference type="InterPro" id="IPR019734">
    <property type="entry name" value="TPR_rpt"/>
</dbReference>